<protein>
    <submittedName>
        <fullName evidence="2">Uncharacterized protein</fullName>
    </submittedName>
</protein>
<feature type="compositionally biased region" description="Basic and acidic residues" evidence="1">
    <location>
        <begin position="178"/>
        <end position="188"/>
    </location>
</feature>
<dbReference type="Proteomes" id="UP000673691">
    <property type="component" value="Unassembled WGS sequence"/>
</dbReference>
<keyword evidence="3" id="KW-1185">Reference proteome</keyword>
<gene>
    <name evidence="2" type="ORF">BJ554DRAFT_4000</name>
</gene>
<dbReference type="AlphaFoldDB" id="A0A8H7ZNA5"/>
<dbReference type="EMBL" id="JAEFCI010011960">
    <property type="protein sequence ID" value="KAG5456295.1"/>
    <property type="molecule type" value="Genomic_DNA"/>
</dbReference>
<evidence type="ECO:0000313" key="3">
    <source>
        <dbReference type="Proteomes" id="UP000673691"/>
    </source>
</evidence>
<evidence type="ECO:0000313" key="2">
    <source>
        <dbReference type="EMBL" id="KAG5456295.1"/>
    </source>
</evidence>
<accession>A0A8H7ZNA5</accession>
<proteinExistence type="predicted"/>
<comment type="caution">
    <text evidence="2">The sequence shown here is derived from an EMBL/GenBank/DDBJ whole genome shotgun (WGS) entry which is preliminary data.</text>
</comment>
<evidence type="ECO:0000256" key="1">
    <source>
        <dbReference type="SAM" id="MobiDB-lite"/>
    </source>
</evidence>
<feature type="region of interest" description="Disordered" evidence="1">
    <location>
        <begin position="158"/>
        <end position="202"/>
    </location>
</feature>
<name>A0A8H7ZNA5_9FUNG</name>
<feature type="compositionally biased region" description="Basic residues" evidence="1">
    <location>
        <begin position="161"/>
        <end position="177"/>
    </location>
</feature>
<feature type="compositionally biased region" description="Basic residues" evidence="1">
    <location>
        <begin position="189"/>
        <end position="202"/>
    </location>
</feature>
<organism evidence="2 3">
    <name type="scientific">Olpidium bornovanus</name>
    <dbReference type="NCBI Taxonomy" id="278681"/>
    <lineage>
        <taxon>Eukaryota</taxon>
        <taxon>Fungi</taxon>
        <taxon>Fungi incertae sedis</taxon>
        <taxon>Olpidiomycota</taxon>
        <taxon>Olpidiomycotina</taxon>
        <taxon>Olpidiomycetes</taxon>
        <taxon>Olpidiales</taxon>
        <taxon>Olpidiaceae</taxon>
        <taxon>Olpidium</taxon>
    </lineage>
</organism>
<reference evidence="2 3" key="1">
    <citation type="journal article" name="Sci. Rep.">
        <title>Genome-scale phylogenetic analyses confirm Olpidium as the closest living zoosporic fungus to the non-flagellated, terrestrial fungi.</title>
        <authorList>
            <person name="Chang Y."/>
            <person name="Rochon D."/>
            <person name="Sekimoto S."/>
            <person name="Wang Y."/>
            <person name="Chovatia M."/>
            <person name="Sandor L."/>
            <person name="Salamov A."/>
            <person name="Grigoriev I.V."/>
            <person name="Stajich J.E."/>
            <person name="Spatafora J.W."/>
        </authorList>
    </citation>
    <scope>NUCLEOTIDE SEQUENCE [LARGE SCALE GENOMIC DNA]</scope>
    <source>
        <strain evidence="2">S191</strain>
    </source>
</reference>
<sequence>MAGPEAALLGLVPSARARRTACFAFLAAPPVLVAAAASLAASSGPDAAASFSPSFVLRPLLEYYSSCWLPRCLFAAIVASLPPVSGLLQHLLGFAAEDDLSAARDGEDSEEPTLEGAAVEANAPVVYGLRHTALNLRVDGYWLNMGYWKLPALPSPITSHFPRRNPKKKKPKGRHELRRSLRRADRESRRSRRAARRRQGAR</sequence>